<dbReference type="InterPro" id="IPR012976">
    <property type="entry name" value="NOSIC"/>
</dbReference>
<dbReference type="Pfam" id="PF01798">
    <property type="entry name" value="Nop"/>
    <property type="match status" value="1"/>
</dbReference>
<proteinExistence type="inferred from homology"/>
<keyword evidence="4" id="KW-0690">Ribosome biogenesis</keyword>
<dbReference type="FunFam" id="1.10.287.4070:FF:000001">
    <property type="entry name" value="Probable Nucleolar protein 58"/>
    <property type="match status" value="1"/>
</dbReference>
<dbReference type="AlphaFoldDB" id="A0AAV2DJ10"/>
<keyword evidence="6" id="KW-0687">Ribonucleoprotein</keyword>
<evidence type="ECO:0000256" key="8">
    <source>
        <dbReference type="SAM" id="MobiDB-lite"/>
    </source>
</evidence>
<evidence type="ECO:0000256" key="7">
    <source>
        <dbReference type="ARBA" id="ARBA00024837"/>
    </source>
</evidence>
<dbReference type="Gene3D" id="1.10.287.4070">
    <property type="match status" value="1"/>
</dbReference>
<dbReference type="PROSITE" id="PS51358">
    <property type="entry name" value="NOP"/>
    <property type="match status" value="1"/>
</dbReference>
<dbReference type="Gene3D" id="1.10.246.90">
    <property type="entry name" value="Nop domain"/>
    <property type="match status" value="1"/>
</dbReference>
<organism evidence="10 11">
    <name type="scientific">Linum trigynum</name>
    <dbReference type="NCBI Taxonomy" id="586398"/>
    <lineage>
        <taxon>Eukaryota</taxon>
        <taxon>Viridiplantae</taxon>
        <taxon>Streptophyta</taxon>
        <taxon>Embryophyta</taxon>
        <taxon>Tracheophyta</taxon>
        <taxon>Spermatophyta</taxon>
        <taxon>Magnoliopsida</taxon>
        <taxon>eudicotyledons</taxon>
        <taxon>Gunneridae</taxon>
        <taxon>Pentapetalae</taxon>
        <taxon>rosids</taxon>
        <taxon>fabids</taxon>
        <taxon>Malpighiales</taxon>
        <taxon>Linaceae</taxon>
        <taxon>Linum</taxon>
    </lineage>
</organism>
<gene>
    <name evidence="10" type="ORF">LTRI10_LOCUS15845</name>
</gene>
<evidence type="ECO:0000256" key="4">
    <source>
        <dbReference type="ARBA" id="ARBA00022517"/>
    </source>
</evidence>
<dbReference type="PANTHER" id="PTHR10894">
    <property type="entry name" value="NUCLEOLAR PROTEIN 5 NUCLEOLAR PROTEIN NOP5 NOP58"/>
    <property type="match status" value="1"/>
</dbReference>
<keyword evidence="5" id="KW-0539">Nucleus</keyword>
<dbReference type="EMBL" id="OZ034816">
    <property type="protein sequence ID" value="CAL1373944.1"/>
    <property type="molecule type" value="Genomic_DNA"/>
</dbReference>
<feature type="domain" description="Nop" evidence="9">
    <location>
        <begin position="170"/>
        <end position="289"/>
    </location>
</feature>
<dbReference type="FunFam" id="1.10.246.90:FF:000003">
    <property type="entry name" value="Nucleolar protein 58"/>
    <property type="match status" value="1"/>
</dbReference>
<dbReference type="InterPro" id="IPR036070">
    <property type="entry name" value="Nop_dom_sf"/>
</dbReference>
<evidence type="ECO:0000259" key="9">
    <source>
        <dbReference type="PROSITE" id="PS51358"/>
    </source>
</evidence>
<keyword evidence="11" id="KW-1185">Reference proteome</keyword>
<feature type="compositionally biased region" description="Basic and acidic residues" evidence="8">
    <location>
        <begin position="360"/>
        <end position="369"/>
    </location>
</feature>
<comment type="similarity">
    <text evidence="2">Belongs to the NOP5/NOP56 family.</text>
</comment>
<dbReference type="InterPro" id="IPR042239">
    <property type="entry name" value="Nop_C"/>
</dbReference>
<evidence type="ECO:0000256" key="1">
    <source>
        <dbReference type="ARBA" id="ARBA00004604"/>
    </source>
</evidence>
<dbReference type="GO" id="GO:0030515">
    <property type="term" value="F:snoRNA binding"/>
    <property type="evidence" value="ECO:0007669"/>
    <property type="project" value="InterPro"/>
</dbReference>
<dbReference type="InterPro" id="IPR002687">
    <property type="entry name" value="Nop_dom"/>
</dbReference>
<dbReference type="SMART" id="SM00931">
    <property type="entry name" value="NOSIC"/>
    <property type="match status" value="1"/>
</dbReference>
<feature type="region of interest" description="Disordered" evidence="8">
    <location>
        <begin position="360"/>
        <end position="439"/>
    </location>
</feature>
<dbReference type="GO" id="GO:0042254">
    <property type="term" value="P:ribosome biogenesis"/>
    <property type="evidence" value="ECO:0007669"/>
    <property type="project" value="UniProtKB-KW"/>
</dbReference>
<sequence length="439" mass="48239">MELMRGVRSQLAELIGGLGSQDLAPMSLGLSHSLSRYKLKFSPDKVDTMVVHAIGVLDDLDKELNRLAMSLREIYGWHFPELAKIVNDNVVYAKAVKLMGFRENAAKLDFSEKLPEEVEEEVKEAAKMSMGSEMDEYDMANIMELCNRTLSLAEYRPQLYDYLKSRMNAVAPNLTALVGELVGARLIAHAGSLMNLAKQAGSTVQILGAEKALFRALKTKHATPKYGLIYHASLVGQAAPKLKGKISRSLAAKAALAIRCDALGDGGQDNSVGLENRLKLEARLRSLKGAELGRSAGSVKGKPKIEVYDKDRKKGAAAGMIIRAKTYNPSTDAVLEQTPKSVGEETVELKRKIDEEAPVTEEKKALSLDKKKKKSKDVEATEVTNGDADGNKKEKRNKKKKEADAVEDGVKKKKSKRKRSSELEEEATESHTSKKKKKD</sequence>
<reference evidence="10 11" key="1">
    <citation type="submission" date="2024-04" db="EMBL/GenBank/DDBJ databases">
        <authorList>
            <person name="Fracassetti M."/>
        </authorList>
    </citation>
    <scope>NUCLEOTIDE SEQUENCE [LARGE SCALE GENOMIC DNA]</scope>
</reference>
<name>A0AAV2DJ10_9ROSI</name>
<dbReference type="PANTHER" id="PTHR10894:SF1">
    <property type="entry name" value="NUCLEOLAR PROTEIN 58"/>
    <property type="match status" value="1"/>
</dbReference>
<evidence type="ECO:0000256" key="6">
    <source>
        <dbReference type="ARBA" id="ARBA00023274"/>
    </source>
</evidence>
<evidence type="ECO:0000313" key="10">
    <source>
        <dbReference type="EMBL" id="CAL1373944.1"/>
    </source>
</evidence>
<dbReference type="SUPFAM" id="SSF89124">
    <property type="entry name" value="Nop domain"/>
    <property type="match status" value="1"/>
</dbReference>
<evidence type="ECO:0000313" key="11">
    <source>
        <dbReference type="Proteomes" id="UP001497516"/>
    </source>
</evidence>
<dbReference type="InterPro" id="IPR045056">
    <property type="entry name" value="Nop56/Nop58"/>
</dbReference>
<comment type="function">
    <text evidence="7">Required for pre-18S rRNA processing. May bind microtubules.</text>
</comment>
<protein>
    <recommendedName>
        <fullName evidence="3">Nucleolar protein 58</fullName>
    </recommendedName>
</protein>
<dbReference type="GO" id="GO:0031428">
    <property type="term" value="C:box C/D methylation guide snoRNP complex"/>
    <property type="evidence" value="ECO:0007669"/>
    <property type="project" value="InterPro"/>
</dbReference>
<dbReference type="Proteomes" id="UP001497516">
    <property type="component" value="Chromosome 3"/>
</dbReference>
<evidence type="ECO:0000256" key="5">
    <source>
        <dbReference type="ARBA" id="ARBA00023242"/>
    </source>
</evidence>
<evidence type="ECO:0000256" key="3">
    <source>
        <dbReference type="ARBA" id="ARBA00020379"/>
    </source>
</evidence>
<comment type="subcellular location">
    <subcellularLocation>
        <location evidence="1">Nucleus</location>
        <location evidence="1">Nucleolus</location>
    </subcellularLocation>
</comment>
<evidence type="ECO:0000256" key="2">
    <source>
        <dbReference type="ARBA" id="ARBA00009211"/>
    </source>
</evidence>
<accession>A0AAV2DJ10</accession>
<feature type="compositionally biased region" description="Basic and acidic residues" evidence="8">
    <location>
        <begin position="401"/>
        <end position="410"/>
    </location>
</feature>
<dbReference type="GO" id="GO:0032040">
    <property type="term" value="C:small-subunit processome"/>
    <property type="evidence" value="ECO:0007669"/>
    <property type="project" value="InterPro"/>
</dbReference>